<accession>A0A6C0AC92</accession>
<protein>
    <submittedName>
        <fullName evidence="1">Uncharacterized protein</fullName>
    </submittedName>
</protein>
<dbReference type="EMBL" id="MN740543">
    <property type="protein sequence ID" value="QHS77201.1"/>
    <property type="molecule type" value="Genomic_DNA"/>
</dbReference>
<proteinExistence type="predicted"/>
<evidence type="ECO:0000313" key="1">
    <source>
        <dbReference type="EMBL" id="QHS77201.1"/>
    </source>
</evidence>
<organism evidence="1">
    <name type="scientific">viral metagenome</name>
    <dbReference type="NCBI Taxonomy" id="1070528"/>
    <lineage>
        <taxon>unclassified sequences</taxon>
        <taxon>metagenomes</taxon>
        <taxon>organismal metagenomes</taxon>
    </lineage>
</organism>
<dbReference type="AlphaFoldDB" id="A0A6C0AC92"/>
<sequence>MNFNINSNILFYSNYSQQSQNLLRILQNDGLINFFVPICVDDKLDKLPKDLIVPSMKIKGTNKFWVAEETFEWVKQAKFVKNVQKRNFINNLNQKDNLLGYNKLEHGSKSDIFTFVDDKIDFMSQDYVGHKDKGNIILTPPKEKNGEKMKKKDQDDLIKKIDNLRKQQDNQFKQASKEEIAKRLALQEMNNK</sequence>
<name>A0A6C0AC92_9ZZZZ</name>
<reference evidence="1" key="1">
    <citation type="journal article" date="2020" name="Nature">
        <title>Giant virus diversity and host interactions through global metagenomics.</title>
        <authorList>
            <person name="Schulz F."/>
            <person name="Roux S."/>
            <person name="Paez-Espino D."/>
            <person name="Jungbluth S."/>
            <person name="Walsh D.A."/>
            <person name="Denef V.J."/>
            <person name="McMahon K.D."/>
            <person name="Konstantinidis K.T."/>
            <person name="Eloe-Fadrosh E.A."/>
            <person name="Kyrpides N.C."/>
            <person name="Woyke T."/>
        </authorList>
    </citation>
    <scope>NUCLEOTIDE SEQUENCE</scope>
    <source>
        <strain evidence="1">GVMAG-S-1004661-13</strain>
    </source>
</reference>